<keyword evidence="1" id="KW-0479">Metal-binding</keyword>
<dbReference type="CDD" id="cd10917">
    <property type="entry name" value="CE4_NodB_like_6s_7s"/>
    <property type="match status" value="1"/>
</dbReference>
<dbReference type="SUPFAM" id="SSF88713">
    <property type="entry name" value="Glycoside hydrolase/deacetylase"/>
    <property type="match status" value="1"/>
</dbReference>
<dbReference type="GO" id="GO:0016810">
    <property type="term" value="F:hydrolase activity, acting on carbon-nitrogen (but not peptide) bonds"/>
    <property type="evidence" value="ECO:0007669"/>
    <property type="project" value="InterPro"/>
</dbReference>
<organism evidence="6 7">
    <name type="scientific">Deinococcus ruber</name>
    <dbReference type="NCBI Taxonomy" id="1848197"/>
    <lineage>
        <taxon>Bacteria</taxon>
        <taxon>Thermotogati</taxon>
        <taxon>Deinococcota</taxon>
        <taxon>Deinococci</taxon>
        <taxon>Deinococcales</taxon>
        <taxon>Deinococcaceae</taxon>
        <taxon>Deinococcus</taxon>
    </lineage>
</organism>
<dbReference type="Proteomes" id="UP000603865">
    <property type="component" value="Unassembled WGS sequence"/>
</dbReference>
<dbReference type="PANTHER" id="PTHR10587">
    <property type="entry name" value="GLYCOSYL TRANSFERASE-RELATED"/>
    <property type="match status" value="1"/>
</dbReference>
<keyword evidence="7" id="KW-1185">Reference proteome</keyword>
<evidence type="ECO:0000259" key="5">
    <source>
        <dbReference type="PROSITE" id="PS51677"/>
    </source>
</evidence>
<dbReference type="InterPro" id="IPR011330">
    <property type="entry name" value="Glyco_hydro/deAcase_b/a-brl"/>
</dbReference>
<feature type="signal peptide" evidence="4">
    <location>
        <begin position="1"/>
        <end position="21"/>
    </location>
</feature>
<keyword evidence="2" id="KW-0378">Hydrolase</keyword>
<feature type="domain" description="NodB homology" evidence="5">
    <location>
        <begin position="47"/>
        <end position="227"/>
    </location>
</feature>
<accession>A0A918CNG1</accession>
<dbReference type="PANTHER" id="PTHR10587:SF133">
    <property type="entry name" value="CHITIN DEACETYLASE 1-RELATED"/>
    <property type="match status" value="1"/>
</dbReference>
<comment type="caution">
    <text evidence="6">The sequence shown here is derived from an EMBL/GenBank/DDBJ whole genome shotgun (WGS) entry which is preliminary data.</text>
</comment>
<reference evidence="6" key="2">
    <citation type="submission" date="2020-09" db="EMBL/GenBank/DDBJ databases">
        <authorList>
            <person name="Sun Q."/>
            <person name="Ohkuma M."/>
        </authorList>
    </citation>
    <scope>NUCLEOTIDE SEQUENCE</scope>
    <source>
        <strain evidence="6">JCM 31311</strain>
    </source>
</reference>
<dbReference type="PROSITE" id="PS51677">
    <property type="entry name" value="NODB"/>
    <property type="match status" value="1"/>
</dbReference>
<keyword evidence="4" id="KW-0732">Signal</keyword>
<dbReference type="Gene3D" id="3.20.20.370">
    <property type="entry name" value="Glycoside hydrolase/deacetylase"/>
    <property type="match status" value="1"/>
</dbReference>
<evidence type="ECO:0000256" key="2">
    <source>
        <dbReference type="ARBA" id="ARBA00022801"/>
    </source>
</evidence>
<proteinExistence type="predicted"/>
<protein>
    <submittedName>
        <fullName evidence="6">Polysaccharide deacetylase</fullName>
    </submittedName>
</protein>
<gene>
    <name evidence="6" type="ORF">GCM10008957_46740</name>
</gene>
<evidence type="ECO:0000256" key="4">
    <source>
        <dbReference type="SAM" id="SignalP"/>
    </source>
</evidence>
<evidence type="ECO:0000256" key="3">
    <source>
        <dbReference type="SAM" id="MobiDB-lite"/>
    </source>
</evidence>
<dbReference type="AlphaFoldDB" id="A0A918CNG1"/>
<evidence type="ECO:0000313" key="7">
    <source>
        <dbReference type="Proteomes" id="UP000603865"/>
    </source>
</evidence>
<reference evidence="6" key="1">
    <citation type="journal article" date="2014" name="Int. J. Syst. Evol. Microbiol.">
        <title>Complete genome sequence of Corynebacterium casei LMG S-19264T (=DSM 44701T), isolated from a smear-ripened cheese.</title>
        <authorList>
            <consortium name="US DOE Joint Genome Institute (JGI-PGF)"/>
            <person name="Walter F."/>
            <person name="Albersmeier A."/>
            <person name="Kalinowski J."/>
            <person name="Ruckert C."/>
        </authorList>
    </citation>
    <scope>NUCLEOTIDE SEQUENCE</scope>
    <source>
        <strain evidence="6">JCM 31311</strain>
    </source>
</reference>
<dbReference type="InterPro" id="IPR050248">
    <property type="entry name" value="Polysacc_deacetylase_ArnD"/>
</dbReference>
<dbReference type="Pfam" id="PF01522">
    <property type="entry name" value="Polysacc_deac_1"/>
    <property type="match status" value="1"/>
</dbReference>
<feature type="chain" id="PRO_5037895360" evidence="4">
    <location>
        <begin position="22"/>
        <end position="280"/>
    </location>
</feature>
<evidence type="ECO:0000256" key="1">
    <source>
        <dbReference type="ARBA" id="ARBA00022723"/>
    </source>
</evidence>
<dbReference type="EMBL" id="BMQL01000050">
    <property type="protein sequence ID" value="GGR30649.1"/>
    <property type="molecule type" value="Genomic_DNA"/>
</dbReference>
<dbReference type="GO" id="GO:0005975">
    <property type="term" value="P:carbohydrate metabolic process"/>
    <property type="evidence" value="ECO:0007669"/>
    <property type="project" value="InterPro"/>
</dbReference>
<dbReference type="RefSeq" id="WP_189092931.1">
    <property type="nucleotide sequence ID" value="NZ_BMQL01000050.1"/>
</dbReference>
<feature type="region of interest" description="Disordered" evidence="3">
    <location>
        <begin position="244"/>
        <end position="280"/>
    </location>
</feature>
<sequence>MSSLALLLALAFPFLAPPAPVENYADTGHFLPVSRTDVFSKISTPEKVVALTLDDGPSPRYTPIALQVAQTEHIPLTFFLIGQEAVKYPELVLQEQAAGHVIGNHTWHHPLNGVGDTRGAWEVHQTQLLLLKITGQRPTLFRPPGGELNTGTAAAARADGLQIITWNVFPGDTDAKLSAEVLAKSVLAQVRPGSIILMHDGGGHRDSSMAALPVIVKALKAQGYSFVTVPDLLKLDQGQRSLIAAPGTGKASELGTSKPAAPTPSPPVLEQPSVTLERLP</sequence>
<dbReference type="GO" id="GO:0046872">
    <property type="term" value="F:metal ion binding"/>
    <property type="evidence" value="ECO:0007669"/>
    <property type="project" value="UniProtKB-KW"/>
</dbReference>
<dbReference type="GO" id="GO:0016020">
    <property type="term" value="C:membrane"/>
    <property type="evidence" value="ECO:0007669"/>
    <property type="project" value="TreeGrafter"/>
</dbReference>
<evidence type="ECO:0000313" key="6">
    <source>
        <dbReference type="EMBL" id="GGR30649.1"/>
    </source>
</evidence>
<name>A0A918CNG1_9DEIO</name>
<dbReference type="InterPro" id="IPR002509">
    <property type="entry name" value="NODB_dom"/>
</dbReference>